<dbReference type="Proteomes" id="UP001385951">
    <property type="component" value="Unassembled WGS sequence"/>
</dbReference>
<gene>
    <name evidence="2" type="ORF">QCA50_011614</name>
</gene>
<proteinExistence type="predicted"/>
<protein>
    <submittedName>
        <fullName evidence="2">Uncharacterized protein</fullName>
    </submittedName>
</protein>
<dbReference type="AlphaFoldDB" id="A0AAW0FWG8"/>
<name>A0AAW0FWG8_9APHY</name>
<evidence type="ECO:0000256" key="1">
    <source>
        <dbReference type="SAM" id="MobiDB-lite"/>
    </source>
</evidence>
<keyword evidence="3" id="KW-1185">Reference proteome</keyword>
<reference evidence="2 3" key="1">
    <citation type="submission" date="2022-09" db="EMBL/GenBank/DDBJ databases">
        <authorList>
            <person name="Palmer J.M."/>
        </authorList>
    </citation>
    <scope>NUCLEOTIDE SEQUENCE [LARGE SCALE GENOMIC DNA]</scope>
    <source>
        <strain evidence="2 3">DSM 7382</strain>
    </source>
</reference>
<dbReference type="EMBL" id="JASBNA010000021">
    <property type="protein sequence ID" value="KAK7685251.1"/>
    <property type="molecule type" value="Genomic_DNA"/>
</dbReference>
<sequence>MSKHAILTDPAFASTSFKWAKRNQPAATVNVPFIAENFSNRQRPAQVFHNLATYSTPHIACALCGVICGISHGPTRGRGVTVTHAAMHHRTAHPAPDTSQFFEPSTDAADFQIDDQGPKVRKRKV</sequence>
<evidence type="ECO:0000313" key="2">
    <source>
        <dbReference type="EMBL" id="KAK7685251.1"/>
    </source>
</evidence>
<evidence type="ECO:0000313" key="3">
    <source>
        <dbReference type="Proteomes" id="UP001385951"/>
    </source>
</evidence>
<accession>A0AAW0FWG8</accession>
<organism evidence="2 3">
    <name type="scientific">Cerrena zonata</name>
    <dbReference type="NCBI Taxonomy" id="2478898"/>
    <lineage>
        <taxon>Eukaryota</taxon>
        <taxon>Fungi</taxon>
        <taxon>Dikarya</taxon>
        <taxon>Basidiomycota</taxon>
        <taxon>Agaricomycotina</taxon>
        <taxon>Agaricomycetes</taxon>
        <taxon>Polyporales</taxon>
        <taxon>Cerrenaceae</taxon>
        <taxon>Cerrena</taxon>
    </lineage>
</organism>
<comment type="caution">
    <text evidence="2">The sequence shown here is derived from an EMBL/GenBank/DDBJ whole genome shotgun (WGS) entry which is preliminary data.</text>
</comment>
<feature type="region of interest" description="Disordered" evidence="1">
    <location>
        <begin position="88"/>
        <end position="125"/>
    </location>
</feature>